<evidence type="ECO:0000256" key="1">
    <source>
        <dbReference type="ARBA" id="ARBA00004123"/>
    </source>
</evidence>
<evidence type="ECO:0000313" key="11">
    <source>
        <dbReference type="Proteomes" id="UP000000689"/>
    </source>
</evidence>
<keyword evidence="4" id="KW-0779">Telomere</keyword>
<dbReference type="AlphaFoldDB" id="G0WBR6"/>
<dbReference type="GeneID" id="11498764"/>
<keyword evidence="11" id="KW-1185">Reference proteome</keyword>
<dbReference type="GO" id="GO:0003924">
    <property type="term" value="F:GTPase activity"/>
    <property type="evidence" value="ECO:0007669"/>
    <property type="project" value="EnsemblFungi"/>
</dbReference>
<comment type="similarity">
    <text evidence="6">Belongs to the EST3 family.</text>
</comment>
<evidence type="ECO:0000313" key="10">
    <source>
        <dbReference type="EMBL" id="CCD25186.1"/>
    </source>
</evidence>
<dbReference type="Pfam" id="PF10341">
    <property type="entry name" value="TPP1"/>
    <property type="match status" value="1"/>
</dbReference>
<dbReference type="OMA" id="NCRITSE"/>
<name>G0WBR6_NAUDC</name>
<feature type="domain" description="Shelterin complex subunit TPP1/Est3" evidence="9">
    <location>
        <begin position="18"/>
        <end position="186"/>
    </location>
</feature>
<evidence type="ECO:0000256" key="8">
    <source>
        <dbReference type="ARBA" id="ARBA00024878"/>
    </source>
</evidence>
<evidence type="ECO:0000259" key="9">
    <source>
        <dbReference type="Pfam" id="PF10341"/>
    </source>
</evidence>
<organism evidence="10 11">
    <name type="scientific">Naumovozyma dairenensis (strain ATCC 10597 / BCRC 20456 / CBS 421 / NBRC 0211 / NRRL Y-12639)</name>
    <name type="common">Saccharomyces dairenensis</name>
    <dbReference type="NCBI Taxonomy" id="1071378"/>
    <lineage>
        <taxon>Eukaryota</taxon>
        <taxon>Fungi</taxon>
        <taxon>Dikarya</taxon>
        <taxon>Ascomycota</taxon>
        <taxon>Saccharomycotina</taxon>
        <taxon>Saccharomycetes</taxon>
        <taxon>Saccharomycetales</taxon>
        <taxon>Saccharomycetaceae</taxon>
        <taxon>Naumovozyma</taxon>
    </lineage>
</organism>
<dbReference type="HOGENOM" id="CLU_1489823_0_0_1"/>
<keyword evidence="5" id="KW-0539">Nucleus</keyword>
<reference evidence="10 11" key="1">
    <citation type="journal article" date="2011" name="Proc. Natl. Acad. Sci. U.S.A.">
        <title>Evolutionary erosion of yeast sex chromosomes by mating-type switching accidents.</title>
        <authorList>
            <person name="Gordon J.L."/>
            <person name="Armisen D."/>
            <person name="Proux-Wera E."/>
            <person name="Oheigeartaigh S.S."/>
            <person name="Byrne K.P."/>
            <person name="Wolfe K.H."/>
        </authorList>
    </citation>
    <scope>NUCLEOTIDE SEQUENCE [LARGE SCALE GENOMIC DNA]</scope>
    <source>
        <strain evidence="11">ATCC 10597 / BCRC 20456 / CBS 421 / NBRC 0211 / NRRL Y-12639</strain>
    </source>
</reference>
<proteinExistence type="inferred from homology"/>
<dbReference type="eggNOG" id="ENOG502S5B8">
    <property type="taxonomic scope" value="Eukaryota"/>
</dbReference>
<dbReference type="GO" id="GO:0000781">
    <property type="term" value="C:chromosome, telomeric region"/>
    <property type="evidence" value="ECO:0007669"/>
    <property type="project" value="UniProtKB-SubCell"/>
</dbReference>
<evidence type="ECO:0000256" key="3">
    <source>
        <dbReference type="ARBA" id="ARBA00022454"/>
    </source>
</evidence>
<dbReference type="KEGG" id="ndi:NDAI_0E03690"/>
<evidence type="ECO:0000256" key="7">
    <source>
        <dbReference type="ARBA" id="ARBA00023906"/>
    </source>
</evidence>
<dbReference type="Proteomes" id="UP000000689">
    <property type="component" value="Chromosome 5"/>
</dbReference>
<dbReference type="InterPro" id="IPR019437">
    <property type="entry name" value="TPP1/Est3"/>
</dbReference>
<dbReference type="RefSeq" id="XP_003670429.1">
    <property type="nucleotide sequence ID" value="XM_003670381.1"/>
</dbReference>
<evidence type="ECO:0000256" key="4">
    <source>
        <dbReference type="ARBA" id="ARBA00022895"/>
    </source>
</evidence>
<dbReference type="Gene3D" id="2.40.50.960">
    <property type="match status" value="1"/>
</dbReference>
<dbReference type="EMBL" id="HE580271">
    <property type="protein sequence ID" value="CCD25186.1"/>
    <property type="molecule type" value="Genomic_DNA"/>
</dbReference>
<evidence type="ECO:0000256" key="2">
    <source>
        <dbReference type="ARBA" id="ARBA00004574"/>
    </source>
</evidence>
<sequence>MPRVILSSKQTVSDSVFLQPWIANIIRKEIQAKTYLPGNQRLSIARLSRRDMDAPEISETILNNYSHFAKVTKFFSVNNYKIFASIRDSTYQILVEFTPQCVLEFERVYRSRITSETVNCLFVIGDCTVIYKTRSQIRSSFPKFDLQSLAGEKNSNKNGFGLFPVLQINQASLFDSDQVQLLFEFPFIYNKLHFTV</sequence>
<dbReference type="GO" id="GO:0033677">
    <property type="term" value="F:DNA/RNA helicase activity"/>
    <property type="evidence" value="ECO:0007669"/>
    <property type="project" value="EnsemblFungi"/>
</dbReference>
<dbReference type="STRING" id="1071378.G0WBR6"/>
<dbReference type="OrthoDB" id="4069148at2759"/>
<evidence type="ECO:0000256" key="6">
    <source>
        <dbReference type="ARBA" id="ARBA00023777"/>
    </source>
</evidence>
<comment type="function">
    <text evidence="8">Component of the telomerase complex involved in telomere replication. Stimulates RNA/DNA heteroduplex unwinding which favors the telomere replication by the telomerase.</text>
</comment>
<keyword evidence="3" id="KW-0158">Chromosome</keyword>
<dbReference type="GO" id="GO:0007004">
    <property type="term" value="P:telomere maintenance via telomerase"/>
    <property type="evidence" value="ECO:0007669"/>
    <property type="project" value="EnsemblFungi"/>
</dbReference>
<protein>
    <recommendedName>
        <fullName evidence="7">Telomere replication protein EST3</fullName>
    </recommendedName>
</protein>
<dbReference type="GO" id="GO:0042162">
    <property type="term" value="F:telomeric DNA binding"/>
    <property type="evidence" value="ECO:0007669"/>
    <property type="project" value="EnsemblFungi"/>
</dbReference>
<dbReference type="GO" id="GO:0005697">
    <property type="term" value="C:telomerase holoenzyme complex"/>
    <property type="evidence" value="ECO:0007669"/>
    <property type="project" value="EnsemblFungi"/>
</dbReference>
<comment type="subcellular location">
    <subcellularLocation>
        <location evidence="2">Chromosome</location>
        <location evidence="2">Telomere</location>
    </subcellularLocation>
    <subcellularLocation>
        <location evidence="1">Nucleus</location>
    </subcellularLocation>
</comment>
<accession>G0WBR6</accession>
<gene>
    <name evidence="10" type="primary">NDAI0E03690</name>
    <name evidence="10" type="ordered locus">NDAI_0E03690</name>
</gene>
<evidence type="ECO:0000256" key="5">
    <source>
        <dbReference type="ARBA" id="ARBA00023242"/>
    </source>
</evidence>